<evidence type="ECO:0000313" key="7">
    <source>
        <dbReference type="Proteomes" id="UP001174997"/>
    </source>
</evidence>
<feature type="repeat" description="ANK" evidence="3">
    <location>
        <begin position="704"/>
        <end position="725"/>
    </location>
</feature>
<feature type="compositionally biased region" description="Polar residues" evidence="4">
    <location>
        <begin position="1620"/>
        <end position="1634"/>
    </location>
</feature>
<dbReference type="InterPro" id="IPR036770">
    <property type="entry name" value="Ankyrin_rpt-contain_sf"/>
</dbReference>
<feature type="region of interest" description="Disordered" evidence="4">
    <location>
        <begin position="729"/>
        <end position="767"/>
    </location>
</feature>
<feature type="transmembrane region" description="Helical" evidence="5">
    <location>
        <begin position="1493"/>
        <end position="1514"/>
    </location>
</feature>
<dbReference type="PROSITE" id="PS50297">
    <property type="entry name" value="ANK_REP_REGION"/>
    <property type="match status" value="7"/>
</dbReference>
<name>A0AA40DEF1_9PEZI</name>
<feature type="repeat" description="ANK" evidence="3">
    <location>
        <begin position="11"/>
        <end position="43"/>
    </location>
</feature>
<feature type="repeat" description="ANK" evidence="3">
    <location>
        <begin position="637"/>
        <end position="669"/>
    </location>
</feature>
<organism evidence="6 7">
    <name type="scientific">Cercophora samala</name>
    <dbReference type="NCBI Taxonomy" id="330535"/>
    <lineage>
        <taxon>Eukaryota</taxon>
        <taxon>Fungi</taxon>
        <taxon>Dikarya</taxon>
        <taxon>Ascomycota</taxon>
        <taxon>Pezizomycotina</taxon>
        <taxon>Sordariomycetes</taxon>
        <taxon>Sordariomycetidae</taxon>
        <taxon>Sordariales</taxon>
        <taxon>Lasiosphaeriaceae</taxon>
        <taxon>Cercophora</taxon>
    </lineage>
</organism>
<accession>A0AA40DEF1</accession>
<protein>
    <submittedName>
        <fullName evidence="6">Ankyrin repeat-containing domain protein</fullName>
    </submittedName>
</protein>
<dbReference type="Gene3D" id="1.25.40.20">
    <property type="entry name" value="Ankyrin repeat-containing domain"/>
    <property type="match status" value="5"/>
</dbReference>
<feature type="compositionally biased region" description="Pro residues" evidence="4">
    <location>
        <begin position="1332"/>
        <end position="1341"/>
    </location>
</feature>
<feature type="repeat" description="ANK" evidence="3">
    <location>
        <begin position="601"/>
        <end position="636"/>
    </location>
</feature>
<evidence type="ECO:0000256" key="2">
    <source>
        <dbReference type="ARBA" id="ARBA00023043"/>
    </source>
</evidence>
<feature type="compositionally biased region" description="Basic and acidic residues" evidence="4">
    <location>
        <begin position="729"/>
        <end position="752"/>
    </location>
</feature>
<keyword evidence="5" id="KW-0812">Transmembrane</keyword>
<keyword evidence="1" id="KW-0677">Repeat</keyword>
<feature type="compositionally biased region" description="Low complexity" evidence="4">
    <location>
        <begin position="1347"/>
        <end position="1364"/>
    </location>
</feature>
<feature type="compositionally biased region" description="Basic and acidic residues" evidence="4">
    <location>
        <begin position="1559"/>
        <end position="1570"/>
    </location>
</feature>
<dbReference type="PANTHER" id="PTHR24198">
    <property type="entry name" value="ANKYRIN REPEAT AND PROTEIN KINASE DOMAIN-CONTAINING PROTEIN"/>
    <property type="match status" value="1"/>
</dbReference>
<evidence type="ECO:0000256" key="4">
    <source>
        <dbReference type="SAM" id="MobiDB-lite"/>
    </source>
</evidence>
<evidence type="ECO:0000313" key="6">
    <source>
        <dbReference type="EMBL" id="KAK0670634.1"/>
    </source>
</evidence>
<feature type="repeat" description="ANK" evidence="3">
    <location>
        <begin position="215"/>
        <end position="247"/>
    </location>
</feature>
<dbReference type="InterPro" id="IPR002110">
    <property type="entry name" value="Ankyrin_rpt"/>
</dbReference>
<dbReference type="Pfam" id="PF13637">
    <property type="entry name" value="Ank_4"/>
    <property type="match status" value="1"/>
</dbReference>
<keyword evidence="5" id="KW-1133">Transmembrane helix</keyword>
<keyword evidence="7" id="KW-1185">Reference proteome</keyword>
<feature type="region of interest" description="Disordered" evidence="4">
    <location>
        <begin position="1556"/>
        <end position="1634"/>
    </location>
</feature>
<evidence type="ECO:0000256" key="1">
    <source>
        <dbReference type="ARBA" id="ARBA00022737"/>
    </source>
</evidence>
<feature type="repeat" description="ANK" evidence="3">
    <location>
        <begin position="355"/>
        <end position="387"/>
    </location>
</feature>
<dbReference type="PANTHER" id="PTHR24198:SF165">
    <property type="entry name" value="ANKYRIN REPEAT-CONTAINING PROTEIN-RELATED"/>
    <property type="match status" value="1"/>
</dbReference>
<dbReference type="Pfam" id="PF12796">
    <property type="entry name" value="Ank_2"/>
    <property type="match status" value="5"/>
</dbReference>
<evidence type="ECO:0000256" key="3">
    <source>
        <dbReference type="PROSITE-ProRule" id="PRU00023"/>
    </source>
</evidence>
<feature type="compositionally biased region" description="Basic and acidic residues" evidence="4">
    <location>
        <begin position="1368"/>
        <end position="1378"/>
    </location>
</feature>
<proteinExistence type="predicted"/>
<keyword evidence="5" id="KW-0472">Membrane</keyword>
<reference evidence="6" key="1">
    <citation type="submission" date="2023-06" db="EMBL/GenBank/DDBJ databases">
        <title>Genome-scale phylogeny and comparative genomics of the fungal order Sordariales.</title>
        <authorList>
            <consortium name="Lawrence Berkeley National Laboratory"/>
            <person name="Hensen N."/>
            <person name="Bonometti L."/>
            <person name="Westerberg I."/>
            <person name="Brannstrom I.O."/>
            <person name="Guillou S."/>
            <person name="Cros-Aarteil S."/>
            <person name="Calhoun S."/>
            <person name="Haridas S."/>
            <person name="Kuo A."/>
            <person name="Mondo S."/>
            <person name="Pangilinan J."/>
            <person name="Riley R."/>
            <person name="Labutti K."/>
            <person name="Andreopoulos B."/>
            <person name="Lipzen A."/>
            <person name="Chen C."/>
            <person name="Yanf M."/>
            <person name="Daum C."/>
            <person name="Ng V."/>
            <person name="Clum A."/>
            <person name="Steindorff A."/>
            <person name="Ohm R."/>
            <person name="Martin F."/>
            <person name="Silar P."/>
            <person name="Natvig D."/>
            <person name="Lalanne C."/>
            <person name="Gautier V."/>
            <person name="Ament-Velasquez S.L."/>
            <person name="Kruys A."/>
            <person name="Hutchinson M.I."/>
            <person name="Powell A.J."/>
            <person name="Barry K."/>
            <person name="Miller A.N."/>
            <person name="Grigoriev I.V."/>
            <person name="Debuchy R."/>
            <person name="Gladieux P."/>
            <person name="Thoren M.H."/>
            <person name="Johannesson H."/>
        </authorList>
    </citation>
    <scope>NUCLEOTIDE SEQUENCE</scope>
    <source>
        <strain evidence="6">CBS 307.81</strain>
    </source>
</reference>
<dbReference type="SMART" id="SM00248">
    <property type="entry name" value="ANK"/>
    <property type="match status" value="18"/>
</dbReference>
<comment type="caution">
    <text evidence="6">The sequence shown here is derived from an EMBL/GenBank/DDBJ whole genome shotgun (WGS) entry which is preliminary data.</text>
</comment>
<keyword evidence="2 3" id="KW-0040">ANK repeat</keyword>
<feature type="repeat" description="ANK" evidence="3">
    <location>
        <begin position="46"/>
        <end position="78"/>
    </location>
</feature>
<feature type="repeat" description="ANK" evidence="3">
    <location>
        <begin position="764"/>
        <end position="796"/>
    </location>
</feature>
<dbReference type="Proteomes" id="UP001174997">
    <property type="component" value="Unassembled WGS sequence"/>
</dbReference>
<dbReference type="GO" id="GO:0005737">
    <property type="term" value="C:cytoplasm"/>
    <property type="evidence" value="ECO:0007669"/>
    <property type="project" value="TreeGrafter"/>
</dbReference>
<dbReference type="SUPFAM" id="SSF48403">
    <property type="entry name" value="Ankyrin repeat"/>
    <property type="match status" value="4"/>
</dbReference>
<dbReference type="PROSITE" id="PS50088">
    <property type="entry name" value="ANK_REPEAT"/>
    <property type="match status" value="12"/>
</dbReference>
<feature type="repeat" description="ANK" evidence="3">
    <location>
        <begin position="455"/>
        <end position="487"/>
    </location>
</feature>
<gene>
    <name evidence="6" type="ORF">QBC41DRAFT_68652</name>
</gene>
<dbReference type="EMBL" id="JAULSY010000029">
    <property type="protein sequence ID" value="KAK0670634.1"/>
    <property type="molecule type" value="Genomic_DNA"/>
</dbReference>
<dbReference type="Gene3D" id="1.20.58.340">
    <property type="entry name" value="Magnesium transport protein CorA, transmembrane region"/>
    <property type="match status" value="1"/>
</dbReference>
<feature type="repeat" description="ANK" evidence="3">
    <location>
        <begin position="321"/>
        <end position="354"/>
    </location>
</feature>
<evidence type="ECO:0000256" key="5">
    <source>
        <dbReference type="SAM" id="Phobius"/>
    </source>
</evidence>
<feature type="region of interest" description="Disordered" evidence="4">
    <location>
        <begin position="1301"/>
        <end position="1389"/>
    </location>
</feature>
<feature type="repeat" description="ANK" evidence="3">
    <location>
        <begin position="145"/>
        <end position="179"/>
    </location>
</feature>
<feature type="repeat" description="ANK" evidence="3">
    <location>
        <begin position="248"/>
        <end position="280"/>
    </location>
</feature>
<sequence length="1634" mass="183911">MASDNSDDEAEKTPALIRAAKANNVEGVKLALDQGEDINVRDEEYYGQTAISWAAELGHLEVVKILYERDARLDILDFDGNSPIYWAKVENNLDVVKYFLANIKERDVSHKYNHGRGLLFLAVEIGSVEDIKRFVGSEPNVVDDDGLTPLMLAASDYPNEIETSKALLEAGADPLLEDNKGRTAIFYAFQWVKAELATLLLEKAGSDFNVNGSRPGARPLIEAAKEGNVTMLQQLLDRKPDVESPDEEGKTPLYWSAKNSHIEATCLLIDAGAKPERLCRQPIPNGDWILAAFAIAATNNEERWQRFIRQKPDLTVRNDDNGRTAFHHAAYSGVETAALERMISAGYSVDAPDSYGATPLMLASERGHGHLVRLLLDKHADPELAENQWDTTALMFAATYGHDDIVEQLIPKSKLDAQDCYKNTALHYAADRCSVESVKAMIRKDFDIVNVVDDRGESPLFRAVQHNRPEVVAALIKAGADIYLVNRRKRAAITYGLNNPAIIQAFIDEEKDGSGPEDKETPRVRVIEMAMRYACEDNNMRGPDPHPPIFPLDNEEDEKYLTAVDVTGRNLVSWAAQCGDDWEMRSLCGKKSLDFKTADKTSRTPLHWLAENQSRETVDIAVRLLDYGVVLDSKDKNGRTPLSYAAEKGQLELMRFLITKGAEPHSEDTKKRTVLSWAAGSGHDDCVQLLLSEKSVKPDSKDIDGRTPLSWASGMGRIEVVKTLLAQRDGKAKSVDSKDNRGKKEKGSRVMGDEGVDINSRDNKSQTPLWHAADNQHLTVFETLLLYGAKSNIKDTKGRTLRDYLNTKIQGTEVSETQTLRAMFTKLNPSGFLWREPSGDTTQVDSEFSATLLYISKGDRLDIEIRTPTVASLLQGKRPPLEAEMDCAWTHLPANNMRWVEVLMSKHFEASGEGWRSNVVLKPRLWEQQQHKSQDGQYHARFMRPACRSFTFPEQDSADPGLVLFMPYLHWELEEEQRKLKDVMAKKTAAKKLKLSSDDATKEYRQKLVQTALKDGSLCGTEKLYWAYLDEEHPLHGRRTLDQFYYHILADTEKRDKDQTSLRYFQEKKRALNSSESQDLRPTITVVDQLWMWVLPECGKSPRTIITAFPQRSNRMSKTSKIMTSLVSNIFDRFREFAAKRSDASVDELAKVIVAECARIYFDPMSNRNELIQFVEIYRTSIGEITEDETKRFQSFQDHIPSVDEELSDAVPNQARDSLEDSLDVASDGGSLKGSKTLAVDDGLDEVPKKLNAMIDIKADIEDLRKIKDIRDELHIISSIFHIQKNVVETVDHILEDFKEKRKSAGSDRQNSWLPPPPRRRNFSPPSRRPGYSPPASYPPPPRRRSLSPPFNGRGPARAYPARRPYSRRPDPDMHTYDNTEVGQETNQRKYHSTMLEVVNRNISEVLRLEKFAERGAQAIEQLLDLKHKQANLQLTRGIYKINDENDRQGKTIMYFTVATIIFLPLSFMASFLTIEVEEFPRVGESGNLSLGFVIKIIFATSIGVIIPSVFLAFNLDKRIRDQRWNAFLNRFKETKGFMIKGTSYGLKASKSWMRRRGDRAAKSKQHDPESGDGVTVGGLGHSQRQPAVDTRADNTDQKGAVAVTTVTGTGGVHRRQEAKATSNVGSGTTDGIK</sequence>
<feature type="transmembrane region" description="Helical" evidence="5">
    <location>
        <begin position="1453"/>
        <end position="1473"/>
    </location>
</feature>